<keyword evidence="9" id="KW-0472">Membrane</keyword>
<evidence type="ECO:0000256" key="1">
    <source>
        <dbReference type="ARBA" id="ARBA00004167"/>
    </source>
</evidence>
<feature type="signal peptide" evidence="11">
    <location>
        <begin position="1"/>
        <end position="19"/>
    </location>
</feature>
<keyword evidence="5" id="KW-0808">Transferase</keyword>
<dbReference type="InterPro" id="IPR050271">
    <property type="entry name" value="UDP-glycosyltransferase"/>
</dbReference>
<keyword evidence="7 11" id="KW-0732">Signal</keyword>
<dbReference type="InterPro" id="IPR035595">
    <property type="entry name" value="UDP_glycos_trans_CS"/>
</dbReference>
<dbReference type="SUPFAM" id="SSF53756">
    <property type="entry name" value="UDP-Glycosyltransferase/glycogen phosphorylase"/>
    <property type="match status" value="2"/>
</dbReference>
<dbReference type="Gene3D" id="3.40.50.2000">
    <property type="entry name" value="Glycogen Phosphorylase B"/>
    <property type="match status" value="4"/>
</dbReference>
<dbReference type="InterPro" id="IPR002213">
    <property type="entry name" value="UDP_glucos_trans"/>
</dbReference>
<evidence type="ECO:0000256" key="3">
    <source>
        <dbReference type="ARBA" id="ARBA00012544"/>
    </source>
</evidence>
<dbReference type="Proteomes" id="UP000835052">
    <property type="component" value="Unassembled WGS sequence"/>
</dbReference>
<evidence type="ECO:0000313" key="13">
    <source>
        <dbReference type="Proteomes" id="UP000835052"/>
    </source>
</evidence>
<evidence type="ECO:0000256" key="7">
    <source>
        <dbReference type="ARBA" id="ARBA00022729"/>
    </source>
</evidence>
<dbReference type="EC" id="2.4.1.17" evidence="3"/>
<evidence type="ECO:0000256" key="5">
    <source>
        <dbReference type="ARBA" id="ARBA00022679"/>
    </source>
</evidence>
<dbReference type="PANTHER" id="PTHR48043">
    <property type="entry name" value="EG:EG0003.4 PROTEIN-RELATED"/>
    <property type="match status" value="1"/>
</dbReference>
<organism evidence="12 13">
    <name type="scientific">Caenorhabditis auriculariae</name>
    <dbReference type="NCBI Taxonomy" id="2777116"/>
    <lineage>
        <taxon>Eukaryota</taxon>
        <taxon>Metazoa</taxon>
        <taxon>Ecdysozoa</taxon>
        <taxon>Nematoda</taxon>
        <taxon>Chromadorea</taxon>
        <taxon>Rhabditida</taxon>
        <taxon>Rhabditina</taxon>
        <taxon>Rhabditomorpha</taxon>
        <taxon>Rhabditoidea</taxon>
        <taxon>Rhabditidae</taxon>
        <taxon>Peloderinae</taxon>
        <taxon>Caenorhabditis</taxon>
    </lineage>
</organism>
<comment type="similarity">
    <text evidence="2">Belongs to the UDP-glycosyltransferase family.</text>
</comment>
<evidence type="ECO:0000256" key="11">
    <source>
        <dbReference type="SAM" id="SignalP"/>
    </source>
</evidence>
<evidence type="ECO:0000313" key="12">
    <source>
        <dbReference type="EMBL" id="CAD6186499.1"/>
    </source>
</evidence>
<dbReference type="CDD" id="cd03784">
    <property type="entry name" value="GT1_Gtf-like"/>
    <property type="match status" value="2"/>
</dbReference>
<evidence type="ECO:0000256" key="2">
    <source>
        <dbReference type="ARBA" id="ARBA00009995"/>
    </source>
</evidence>
<dbReference type="PROSITE" id="PS00375">
    <property type="entry name" value="UDPGT"/>
    <property type="match status" value="1"/>
</dbReference>
<dbReference type="FunFam" id="3.40.50.2000:FF:000204">
    <property type="entry name" value="UDP-glucuronosyltransferase"/>
    <property type="match status" value="2"/>
</dbReference>
<dbReference type="AlphaFoldDB" id="A0A8S1GT94"/>
<evidence type="ECO:0000256" key="8">
    <source>
        <dbReference type="ARBA" id="ARBA00022989"/>
    </source>
</evidence>
<accession>A0A8S1GT94</accession>
<dbReference type="PANTHER" id="PTHR48043:SF23">
    <property type="entry name" value="UDP-GLUCURONOSYLTRANSFERASE"/>
    <property type="match status" value="1"/>
</dbReference>
<keyword evidence="8" id="KW-1133">Transmembrane helix</keyword>
<name>A0A8S1GT94_9PELO</name>
<evidence type="ECO:0000256" key="9">
    <source>
        <dbReference type="ARBA" id="ARBA00023136"/>
    </source>
</evidence>
<protein>
    <recommendedName>
        <fullName evidence="3">glucuronosyltransferase</fullName>
        <ecNumber evidence="3">2.4.1.17</ecNumber>
    </recommendedName>
</protein>
<dbReference type="Pfam" id="PF00201">
    <property type="entry name" value="UDPGT"/>
    <property type="match status" value="2"/>
</dbReference>
<gene>
    <name evidence="12" type="ORF">CAUJ_LOCUS2418</name>
</gene>
<comment type="catalytic activity">
    <reaction evidence="10">
        <text>glucuronate acceptor + UDP-alpha-D-glucuronate = acceptor beta-D-glucuronoside + UDP + H(+)</text>
        <dbReference type="Rhea" id="RHEA:21032"/>
        <dbReference type="ChEBI" id="CHEBI:15378"/>
        <dbReference type="ChEBI" id="CHEBI:58052"/>
        <dbReference type="ChEBI" id="CHEBI:58223"/>
        <dbReference type="ChEBI" id="CHEBI:132367"/>
        <dbReference type="ChEBI" id="CHEBI:132368"/>
        <dbReference type="EC" id="2.4.1.17"/>
    </reaction>
</comment>
<dbReference type="EMBL" id="CAJGYM010000004">
    <property type="protein sequence ID" value="CAD6186499.1"/>
    <property type="molecule type" value="Genomic_DNA"/>
</dbReference>
<evidence type="ECO:0000256" key="10">
    <source>
        <dbReference type="ARBA" id="ARBA00047475"/>
    </source>
</evidence>
<evidence type="ECO:0000256" key="4">
    <source>
        <dbReference type="ARBA" id="ARBA00022676"/>
    </source>
</evidence>
<keyword evidence="4" id="KW-0328">Glycosyltransferase</keyword>
<reference evidence="12" key="1">
    <citation type="submission" date="2020-10" db="EMBL/GenBank/DDBJ databases">
        <authorList>
            <person name="Kikuchi T."/>
        </authorList>
    </citation>
    <scope>NUCLEOTIDE SEQUENCE</scope>
    <source>
        <strain evidence="12">NKZ352</strain>
    </source>
</reference>
<comment type="caution">
    <text evidence="12">The sequence shown here is derived from an EMBL/GenBank/DDBJ whole genome shotgun (WGS) entry which is preliminary data.</text>
</comment>
<evidence type="ECO:0000256" key="6">
    <source>
        <dbReference type="ARBA" id="ARBA00022692"/>
    </source>
</evidence>
<keyword evidence="13" id="KW-1185">Reference proteome</keyword>
<dbReference type="GO" id="GO:0015020">
    <property type="term" value="F:glucuronosyltransferase activity"/>
    <property type="evidence" value="ECO:0007669"/>
    <property type="project" value="UniProtKB-EC"/>
</dbReference>
<sequence length="992" mass="112372">MWSKVFIFVFLSLAESSEGLKALIYSPVFAASHSNFMGRLSDTLTEAGHEVTVLIPVADVSRIHQHGVRLAKEKIFVMPNDTTSEIFEEPDHSHFWTETTDPSHILKGFAWFRDAMKEACENTLSRRELIEDLRNRSFDVAYIEPLAICGLALFEHLGIESVILTSSTVYYDLIPNVLGEPNEPSSVPAVFSDTPSEMSLIQRVMNVRALSYSFKFAQDVMEKEMEVYRRIFGSEMPHWKEMIRRASFHFTNANPFLDFPRLMLSKTVLIGGIAVDVEKIRAEKVSEEWDEVLNRRKKTVLISFGSLLFSRDMPPKAKQNFLEIIKSMPEVTFIWKYESNDTAWASSASNIYFSPWVPQTALLADSRLTAFVTHGGLGSTNELAYMGKPALTIPMFGDQPRNAFMLERHGGSVFIGKFDILKRDVIERALKEVLNNPKYARNARKLAEMLNSAPVKPKDLVLKYTEFAARFGRVPEMSPHSVNLNFMQFYFLDVAFLMLLISFFLFTCSNALKVLVYAPIFGTSHSNFMGKLADTLTEAKHSVTYLAPVADMSLVNRTGVKLTKNVILVKPEDFESDVSIKKADHSHFWTDSHDPSVTSDGFKWFGRVMQKSCQNTLSDSELLERLKAEKFDVAYAEPVVLCGVALFHYLKIEAVILTTSTVYFDMVPHLVGEPLMPSCLPSLFSEVSDEMTLLERLLNLRTLWWSHSINEELMANETLIYRHFLGEDVPTGTELLPQATFLFTNSNPYLDFPRPTLHKTIQIGGITLDMARIRSEKVSQELDNLLNLRKKSVLVSFGSMIASSEMPLKSKSNLLSIFKSMPEVTFIWKYEDEDTKWAGNVENVHFMAWVPQTALLADPRLSAFVSHGGLGSITEVAYSGKPAVTIPIFGDQPRNAQMLKKHGGSILINKFDMDNSEIVEKAIRSVLYEEKYSQSAKKLSEVLESAPLKPKELVLRYTEFAAKFGKLPNLDPYGRKISFVQYYYLDALFMGR</sequence>
<proteinExistence type="inferred from homology"/>
<dbReference type="OrthoDB" id="5835829at2759"/>
<feature type="chain" id="PRO_5035921073" description="glucuronosyltransferase" evidence="11">
    <location>
        <begin position="20"/>
        <end position="992"/>
    </location>
</feature>
<comment type="subcellular location">
    <subcellularLocation>
        <location evidence="1">Membrane</location>
        <topology evidence="1">Single-pass membrane protein</topology>
    </subcellularLocation>
</comment>
<dbReference type="GO" id="GO:0016020">
    <property type="term" value="C:membrane"/>
    <property type="evidence" value="ECO:0007669"/>
    <property type="project" value="UniProtKB-SubCell"/>
</dbReference>
<dbReference type="FunFam" id="3.40.50.2000:FF:000038">
    <property type="entry name" value="UDP-GlucuronosylTransferase"/>
    <property type="match status" value="2"/>
</dbReference>
<keyword evidence="6" id="KW-0812">Transmembrane</keyword>